<dbReference type="eggNOG" id="KOG2828">
    <property type="taxonomic scope" value="Eukaryota"/>
</dbReference>
<evidence type="ECO:0000313" key="7">
    <source>
        <dbReference type="WormBase" id="C44B7.10"/>
    </source>
</evidence>
<dbReference type="InParanoid" id="Q18599"/>
<evidence type="ECO:0000259" key="3">
    <source>
        <dbReference type="Pfam" id="PF02550"/>
    </source>
</evidence>
<dbReference type="OrthoDB" id="10250396at2759"/>
<protein>
    <submittedName>
        <fullName evidence="5">Acetyl-CoA hydrolase</fullName>
    </submittedName>
</protein>
<keyword evidence="2" id="KW-0808">Transferase</keyword>
<sequence length="471" mass="50754">MLSRLTSRSLGTSAACSRTAGIFRDEREVAFPIAGKSPKVVSLAEATRDIKSGDNVFVHGIAATPTPLLQSLSEHAVANNLNKIKLHHLHLEGATPWTAEGVRDRIRSNSLFTGHNLRACVNNGIADFNSCFLYEVPLLFRKGAIKLNASLIQVSPPDAFGFCSLGTSVDTARAAVTNSPLIIAMVNKNMPRTFGDGVIHVSHIDYLVNEADGFELHQRNIGPQNDQEKKIGKIIAENLVDNGATLQMGIGAVPDAALSALSNHKDLGIHTEMFSDGVLDLIEKNAITNAKKAIHPGKLVVSFVYGSTKLYDYLNDNPLIEFGDVNWVNDPAVVRKNPKVTAINSAVEIDLTGQVVSDSVGKRFLSGFGGQVDFIRGAAIGNDGLGKPIIALPSISKKGQSKIVPTINEGAGVVTSRAHVHYVVTEYGIAQLWGKNMRQRAYELIKISHPSQRESLDKAAFDRLKVMPSAD</sequence>
<evidence type="ECO:0000313" key="6">
    <source>
        <dbReference type="Proteomes" id="UP000001940"/>
    </source>
</evidence>
<dbReference type="AGR" id="WB:WBGene00016630"/>
<dbReference type="Pfam" id="PF02550">
    <property type="entry name" value="AcetylCoA_hydro"/>
    <property type="match status" value="1"/>
</dbReference>
<evidence type="ECO:0000256" key="2">
    <source>
        <dbReference type="ARBA" id="ARBA00022679"/>
    </source>
</evidence>
<dbReference type="SMR" id="Q18599"/>
<evidence type="ECO:0000256" key="1">
    <source>
        <dbReference type="ARBA" id="ARBA00009632"/>
    </source>
</evidence>
<dbReference type="GO" id="GO:0008775">
    <property type="term" value="F:acetate CoA-transferase activity"/>
    <property type="evidence" value="ECO:0007669"/>
    <property type="project" value="InterPro"/>
</dbReference>
<dbReference type="Pfam" id="PF13336">
    <property type="entry name" value="AcetylCoA_hyd_C"/>
    <property type="match status" value="1"/>
</dbReference>
<feature type="domain" description="Acetyl-CoA hydrolase/transferase C-terminal" evidence="4">
    <location>
        <begin position="306"/>
        <end position="460"/>
    </location>
</feature>
<keyword evidence="6" id="KW-1185">Reference proteome</keyword>
<dbReference type="Bgee" id="WBGene00016630">
    <property type="expression patterns" value="Expressed in germ line (C elegans) and 4 other cell types or tissues"/>
</dbReference>
<dbReference type="GO" id="GO:0005739">
    <property type="term" value="C:mitochondrion"/>
    <property type="evidence" value="ECO:0000318"/>
    <property type="project" value="GO_Central"/>
</dbReference>
<name>Q18599_CAEEL</name>
<dbReference type="Proteomes" id="UP000001940">
    <property type="component" value="Chromosome II"/>
</dbReference>
<dbReference type="InterPro" id="IPR003702">
    <property type="entry name" value="ActCoA_hydro_N"/>
</dbReference>
<keyword evidence="8" id="KW-1267">Proteomics identification</keyword>
<feature type="domain" description="Acetyl-CoA hydrolase/transferase N-terminal" evidence="3">
    <location>
        <begin position="39"/>
        <end position="210"/>
    </location>
</feature>
<dbReference type="GeneID" id="174128"/>
<dbReference type="Gene3D" id="3.40.1080.20">
    <property type="entry name" value="Acetyl-CoA hydrolase/transferase C-terminal domain"/>
    <property type="match status" value="1"/>
</dbReference>
<gene>
    <name evidence="5 7" type="primary">acer-1</name>
    <name evidence="7" type="ORF">C44B7.10</name>
    <name evidence="5" type="ORF">CELE_C44B7.10</name>
</gene>
<dbReference type="AlphaFoldDB" id="Q18599"/>
<dbReference type="PhylomeDB" id="Q18599"/>
<dbReference type="InterPro" id="IPR046433">
    <property type="entry name" value="ActCoA_hydro"/>
</dbReference>
<evidence type="ECO:0000259" key="4">
    <source>
        <dbReference type="Pfam" id="PF13336"/>
    </source>
</evidence>
<dbReference type="SUPFAM" id="SSF100950">
    <property type="entry name" value="NagB/RpiA/CoA transferase-like"/>
    <property type="match status" value="2"/>
</dbReference>
<comment type="similarity">
    <text evidence="1">Belongs to the acetyl-CoA hydrolase/transferase family.</text>
</comment>
<accession>Q18599</accession>
<dbReference type="WormBase" id="C44B7.10">
    <property type="protein sequence ID" value="CE32326"/>
    <property type="gene ID" value="WBGene00016630"/>
    <property type="gene designation" value="acer-1"/>
</dbReference>
<evidence type="ECO:0007829" key="8">
    <source>
        <dbReference type="PeptideAtlas" id="Q18599"/>
    </source>
</evidence>
<dbReference type="GO" id="GO:0006083">
    <property type="term" value="P:acetate metabolic process"/>
    <property type="evidence" value="ECO:0007669"/>
    <property type="project" value="InterPro"/>
</dbReference>
<dbReference type="PANTHER" id="PTHR21432">
    <property type="entry name" value="ACETYL-COA HYDROLASE-RELATED"/>
    <property type="match status" value="1"/>
</dbReference>
<dbReference type="InterPro" id="IPR037171">
    <property type="entry name" value="NagB/RpiA_transferase-like"/>
</dbReference>
<dbReference type="STRING" id="6239.C44B7.10.2"/>
<dbReference type="UCSC" id="C44B7.10.1">
    <property type="organism name" value="c. elegans"/>
</dbReference>
<dbReference type="OMA" id="HSEMFAG"/>
<reference evidence="5 6" key="1">
    <citation type="journal article" date="1998" name="Science">
        <title>Genome sequence of the nematode C. elegans: a platform for investigating biology.</title>
        <authorList>
            <consortium name="The C. elegans sequencing consortium"/>
            <person name="Sulson J.E."/>
            <person name="Waterston R."/>
        </authorList>
    </citation>
    <scope>NUCLEOTIDE SEQUENCE [LARGE SCALE GENOMIC DNA]</scope>
    <source>
        <strain evidence="5 6">Bristol N2</strain>
    </source>
</reference>
<dbReference type="Gene3D" id="3.40.1080.10">
    <property type="entry name" value="Glutaconate Coenzyme A-transferase"/>
    <property type="match status" value="1"/>
</dbReference>
<dbReference type="FunCoup" id="Q18599">
    <property type="interactions" value="827"/>
</dbReference>
<keyword evidence="5" id="KW-0378">Hydrolase</keyword>
<dbReference type="HOGENOM" id="CLU_030703_1_1_1"/>
<dbReference type="InterPro" id="IPR038460">
    <property type="entry name" value="AcetylCoA_hyd_C_sf"/>
</dbReference>
<dbReference type="CTD" id="174128"/>
<evidence type="ECO:0000313" key="5">
    <source>
        <dbReference type="EMBL" id="CCD61564.1"/>
    </source>
</evidence>
<dbReference type="RefSeq" id="NP_495409.3">
    <property type="nucleotide sequence ID" value="NM_063008.7"/>
</dbReference>
<dbReference type="InterPro" id="IPR026888">
    <property type="entry name" value="AcetylCoA_hyd_C"/>
</dbReference>
<organism evidence="5 6">
    <name type="scientific">Caenorhabditis elegans</name>
    <dbReference type="NCBI Taxonomy" id="6239"/>
    <lineage>
        <taxon>Eukaryota</taxon>
        <taxon>Metazoa</taxon>
        <taxon>Ecdysozoa</taxon>
        <taxon>Nematoda</taxon>
        <taxon>Chromadorea</taxon>
        <taxon>Rhabditida</taxon>
        <taxon>Rhabditina</taxon>
        <taxon>Rhabditomorpha</taxon>
        <taxon>Rhabditoidea</taxon>
        <taxon>Rhabditidae</taxon>
        <taxon>Peloderinae</taxon>
        <taxon>Caenorhabditis</taxon>
    </lineage>
</organism>
<dbReference type="KEGG" id="cel:CELE_C44B7.10"/>
<dbReference type="PaxDb" id="6239-C44B7.10.1"/>
<dbReference type="GO" id="GO:0016787">
    <property type="term" value="F:hydrolase activity"/>
    <property type="evidence" value="ECO:0007669"/>
    <property type="project" value="UniProtKB-KW"/>
</dbReference>
<dbReference type="Gene3D" id="3.30.750.70">
    <property type="entry name" value="4-hydroxybutyrate coenzyme like domains"/>
    <property type="match status" value="1"/>
</dbReference>
<dbReference type="PeptideAtlas" id="Q18599"/>
<dbReference type="PANTHER" id="PTHR21432:SF20">
    <property type="entry name" value="ACETYL-COA HYDROLASE"/>
    <property type="match status" value="1"/>
</dbReference>
<dbReference type="EMBL" id="BX284602">
    <property type="protein sequence ID" value="CCD61564.1"/>
    <property type="molecule type" value="Genomic_DNA"/>
</dbReference>
<proteinExistence type="evidence at protein level"/>